<comment type="similarity">
    <text evidence="13">Belongs to the peptidase M24B family.</text>
</comment>
<evidence type="ECO:0000256" key="12">
    <source>
        <dbReference type="ARBA" id="ARBA00065734"/>
    </source>
</evidence>
<dbReference type="GO" id="GO:0006744">
    <property type="term" value="P:ubiquinone biosynthetic process"/>
    <property type="evidence" value="ECO:0007669"/>
    <property type="project" value="UniProtKB-UniPathway"/>
</dbReference>
<name>A0A2X3EML0_KLEPN</name>
<dbReference type="NCBIfam" id="TIGR01984">
    <property type="entry name" value="UbiH"/>
    <property type="match status" value="1"/>
</dbReference>
<dbReference type="NCBIfam" id="NF004356">
    <property type="entry name" value="PRK05732.1"/>
    <property type="match status" value="1"/>
</dbReference>
<dbReference type="InterPro" id="IPR001131">
    <property type="entry name" value="Peptidase_M24B_aminopep-P_CS"/>
</dbReference>
<evidence type="ECO:0000256" key="2">
    <source>
        <dbReference type="ARBA" id="ARBA00004749"/>
    </source>
</evidence>
<keyword evidence="7" id="KW-0378">Hydrolase</keyword>
<dbReference type="Gene3D" id="3.50.50.60">
    <property type="entry name" value="FAD/NAD(P)-binding domain"/>
    <property type="match status" value="2"/>
</dbReference>
<keyword evidence="5" id="KW-0645">Protease</keyword>
<protein>
    <submittedName>
        <fullName evidence="16">2-octaprenyl-6-methoxyphenol hydroxylase</fullName>
        <ecNumber evidence="16">1.14.13.-</ecNumber>
    </submittedName>
</protein>
<evidence type="ECO:0000313" key="17">
    <source>
        <dbReference type="Proteomes" id="UP000251721"/>
    </source>
</evidence>
<dbReference type="GO" id="GO:0006508">
    <property type="term" value="P:proteolysis"/>
    <property type="evidence" value="ECO:0007669"/>
    <property type="project" value="UniProtKB-KW"/>
</dbReference>
<organism evidence="16 17">
    <name type="scientific">Klebsiella pneumoniae</name>
    <dbReference type="NCBI Taxonomy" id="573"/>
    <lineage>
        <taxon>Bacteria</taxon>
        <taxon>Pseudomonadati</taxon>
        <taxon>Pseudomonadota</taxon>
        <taxon>Gammaproteobacteria</taxon>
        <taxon>Enterobacterales</taxon>
        <taxon>Enterobacteriaceae</taxon>
        <taxon>Klebsiella/Raoultella group</taxon>
        <taxon>Klebsiella</taxon>
        <taxon>Klebsiella pneumoniae complex</taxon>
    </lineage>
</organism>
<dbReference type="FunFam" id="3.50.50.60:FF:000021">
    <property type="entry name" value="Ubiquinone biosynthesis monooxygenase COQ6"/>
    <property type="match status" value="1"/>
</dbReference>
<dbReference type="InterPro" id="IPR036005">
    <property type="entry name" value="Creatinase/aminopeptidase-like"/>
</dbReference>
<dbReference type="SUPFAM" id="SSF55920">
    <property type="entry name" value="Creatinase/aminopeptidase"/>
    <property type="match status" value="1"/>
</dbReference>
<dbReference type="GO" id="GO:0008681">
    <property type="term" value="F:2-octaprenyl-6-methoxyphenol hydroxylase activity"/>
    <property type="evidence" value="ECO:0007669"/>
    <property type="project" value="InterPro"/>
</dbReference>
<evidence type="ECO:0000256" key="7">
    <source>
        <dbReference type="ARBA" id="ARBA00022801"/>
    </source>
</evidence>
<dbReference type="AlphaFoldDB" id="A0A2X3EML0"/>
<gene>
    <name evidence="16" type="primary">ubiH</name>
    <name evidence="16" type="ORF">NCTC13465_03882</name>
</gene>
<dbReference type="Proteomes" id="UP000251721">
    <property type="component" value="Unassembled WGS sequence"/>
</dbReference>
<dbReference type="NCBIfam" id="TIGR01988">
    <property type="entry name" value="Ubi-OHases"/>
    <property type="match status" value="1"/>
</dbReference>
<comment type="subunit">
    <text evidence="12">Component of the Ubi complex metabolon, which regroups five ubiquinone biosynthesis proteins (UbiE, UbiF, UbiG, UbiH and UbiI) and two accessory factors (UbiK and the lipid-binding protein UbiJ).</text>
</comment>
<dbReference type="GO" id="GO:0046872">
    <property type="term" value="F:metal ion binding"/>
    <property type="evidence" value="ECO:0007669"/>
    <property type="project" value="UniProtKB-KW"/>
</dbReference>
<keyword evidence="4" id="KW-0285">Flavoprotein</keyword>
<comment type="pathway">
    <text evidence="2">Cofactor biosynthesis; ubiquinone biosynthesis.</text>
</comment>
<dbReference type="InterPro" id="IPR000994">
    <property type="entry name" value="Pept_M24"/>
</dbReference>
<dbReference type="InterPro" id="IPR010971">
    <property type="entry name" value="UbiH/COQ6"/>
</dbReference>
<dbReference type="SUPFAM" id="SSF51905">
    <property type="entry name" value="FAD/NAD(P)-binding domain"/>
    <property type="match status" value="1"/>
</dbReference>
<dbReference type="PROSITE" id="PS00491">
    <property type="entry name" value="PROLINE_PEPTIDASE"/>
    <property type="match status" value="1"/>
</dbReference>
<dbReference type="InterPro" id="IPR011295">
    <property type="entry name" value="UbiH"/>
</dbReference>
<dbReference type="InterPro" id="IPR036188">
    <property type="entry name" value="FAD/NAD-bd_sf"/>
</dbReference>
<evidence type="ECO:0000259" key="15">
    <source>
        <dbReference type="Pfam" id="PF01494"/>
    </source>
</evidence>
<evidence type="ECO:0000259" key="14">
    <source>
        <dbReference type="Pfam" id="PF00557"/>
    </source>
</evidence>
<evidence type="ECO:0000256" key="10">
    <source>
        <dbReference type="ARBA" id="ARBA00023033"/>
    </source>
</evidence>
<evidence type="ECO:0000256" key="4">
    <source>
        <dbReference type="ARBA" id="ARBA00022630"/>
    </source>
</evidence>
<evidence type="ECO:0000256" key="5">
    <source>
        <dbReference type="ARBA" id="ARBA00022670"/>
    </source>
</evidence>
<dbReference type="Pfam" id="PF01494">
    <property type="entry name" value="FAD_binding_3"/>
    <property type="match status" value="1"/>
</dbReference>
<keyword evidence="10" id="KW-0503">Monooxygenase</keyword>
<evidence type="ECO:0000256" key="1">
    <source>
        <dbReference type="ARBA" id="ARBA00001974"/>
    </source>
</evidence>
<evidence type="ECO:0000256" key="13">
    <source>
        <dbReference type="RuleBase" id="RU000590"/>
    </source>
</evidence>
<dbReference type="UniPathway" id="UPA00232"/>
<evidence type="ECO:0000256" key="9">
    <source>
        <dbReference type="ARBA" id="ARBA00023002"/>
    </source>
</evidence>
<comment type="similarity">
    <text evidence="3">Belongs to the UbiH/COQ6 family.</text>
</comment>
<dbReference type="PANTHER" id="PTHR43876:SF8">
    <property type="entry name" value="2-OCTAPRENYL-6-METHOXYPHENOL HYDROXYLASE"/>
    <property type="match status" value="1"/>
</dbReference>
<sequence>MHGLSHWLGLDVHDVGNYDTDRSRVLEPGMVLTVEPGLYIATDADVPAQYRGIGIRIEDDIVITEDGNENLTAGVVKKADEIEALMAAGAPVMSVLIVGGGMTGATLALAISRLTGGALPVHLIEAQDPHSSRHPGFDDRAIALAAGTCQQLARIGIWQRLAERATPIQRVHVSDRGHAGFVNLAAADYGLSALGQVVELHDVGQRLFGLLREAPGVTLHCPAKVEAVSRSQESVSLTLEGGEIINGKLLVAADGSRSALGARCGISWQQQPYEQIAIIANVSTALPHEGRAFERFTEHGPLAMLPMSQGRCSLVWCHPQSRRDEVQSWSDERFCQELQQAFGWRLGRITHAGKRSVYPLALTTASRAVSHRLALVGNAAQTLHPIAGQGFNLGLRDVMSLAELLADAHLSGEDVGHYPLLCRYQARRAGDKAATIGVTDGLVHLFANRWAPLVAGRNVGLMAMELFTPARDALAQRTLGWVPR</sequence>
<dbReference type="GO" id="GO:0008237">
    <property type="term" value="F:metallopeptidase activity"/>
    <property type="evidence" value="ECO:0007669"/>
    <property type="project" value="UniProtKB-KW"/>
</dbReference>
<comment type="cofactor">
    <cofactor evidence="1">
        <name>FAD</name>
        <dbReference type="ChEBI" id="CHEBI:57692"/>
    </cofactor>
</comment>
<dbReference type="PANTHER" id="PTHR43876">
    <property type="entry name" value="UBIQUINONE BIOSYNTHESIS MONOOXYGENASE COQ6, MITOCHONDRIAL"/>
    <property type="match status" value="1"/>
</dbReference>
<dbReference type="InterPro" id="IPR018168">
    <property type="entry name" value="Ubi_Hdrlase_CS"/>
</dbReference>
<dbReference type="FunFam" id="3.50.50.60:FF:000123">
    <property type="entry name" value="2-octaprenyl-6-methoxyphenyl hydroxylase"/>
    <property type="match status" value="1"/>
</dbReference>
<dbReference type="GO" id="GO:0110142">
    <property type="term" value="C:ubiquinone biosynthesis complex"/>
    <property type="evidence" value="ECO:0007669"/>
    <property type="project" value="UniProtKB-ARBA"/>
</dbReference>
<accession>A0A2X3EML0</accession>
<dbReference type="PROSITE" id="PS01304">
    <property type="entry name" value="UBIH"/>
    <property type="match status" value="1"/>
</dbReference>
<evidence type="ECO:0000256" key="11">
    <source>
        <dbReference type="ARBA" id="ARBA00023049"/>
    </source>
</evidence>
<evidence type="ECO:0000256" key="6">
    <source>
        <dbReference type="ARBA" id="ARBA00022723"/>
    </source>
</evidence>
<dbReference type="InterPro" id="IPR051205">
    <property type="entry name" value="UbiH/COQ6_monooxygenase"/>
</dbReference>
<dbReference type="GO" id="GO:0071949">
    <property type="term" value="F:FAD binding"/>
    <property type="evidence" value="ECO:0007669"/>
    <property type="project" value="InterPro"/>
</dbReference>
<keyword evidence="6 13" id="KW-0479">Metal-binding</keyword>
<evidence type="ECO:0000256" key="3">
    <source>
        <dbReference type="ARBA" id="ARBA00005349"/>
    </source>
</evidence>
<dbReference type="Pfam" id="PF00557">
    <property type="entry name" value="Peptidase_M24"/>
    <property type="match status" value="1"/>
</dbReference>
<evidence type="ECO:0000313" key="16">
    <source>
        <dbReference type="EMBL" id="SQC45332.1"/>
    </source>
</evidence>
<dbReference type="EMBL" id="UAWQ01000018">
    <property type="protein sequence ID" value="SQC45332.1"/>
    <property type="molecule type" value="Genomic_DNA"/>
</dbReference>
<dbReference type="PRINTS" id="PR00420">
    <property type="entry name" value="RNGMNOXGNASE"/>
</dbReference>
<dbReference type="Gene3D" id="3.90.230.10">
    <property type="entry name" value="Creatinase/methionine aminopeptidase superfamily"/>
    <property type="match status" value="1"/>
</dbReference>
<evidence type="ECO:0000256" key="8">
    <source>
        <dbReference type="ARBA" id="ARBA00022827"/>
    </source>
</evidence>
<keyword evidence="11" id="KW-0482">Metalloprotease</keyword>
<keyword evidence="8" id="KW-0274">FAD</keyword>
<keyword evidence="9 16" id="KW-0560">Oxidoreductase</keyword>
<proteinExistence type="inferred from homology"/>
<feature type="domain" description="Peptidase M24" evidence="14">
    <location>
        <begin position="1"/>
        <end position="65"/>
    </location>
</feature>
<reference evidence="16 17" key="1">
    <citation type="submission" date="2018-06" db="EMBL/GenBank/DDBJ databases">
        <authorList>
            <consortium name="Pathogen Informatics"/>
            <person name="Doyle S."/>
        </authorList>
    </citation>
    <scope>NUCLEOTIDE SEQUENCE [LARGE SCALE GENOMIC DNA]</scope>
    <source>
        <strain evidence="16 17">NCTC13465</strain>
    </source>
</reference>
<dbReference type="EC" id="1.14.13.-" evidence="16"/>
<dbReference type="InterPro" id="IPR002938">
    <property type="entry name" value="FAD-bd"/>
</dbReference>
<feature type="domain" description="FAD-binding" evidence="15">
    <location>
        <begin position="94"/>
        <end position="428"/>
    </location>
</feature>